<feature type="transmembrane region" description="Helical" evidence="1">
    <location>
        <begin position="181"/>
        <end position="204"/>
    </location>
</feature>
<dbReference type="EMBL" id="HBEJ01001996">
    <property type="protein sequence ID" value="CAD8360908.1"/>
    <property type="molecule type" value="Transcribed_RNA"/>
</dbReference>
<gene>
    <name evidence="3" type="ORF">MPOL1434_LOCUS1172</name>
</gene>
<keyword evidence="1" id="KW-0812">Transmembrane</keyword>
<evidence type="ECO:0000256" key="1">
    <source>
        <dbReference type="SAM" id="Phobius"/>
    </source>
</evidence>
<dbReference type="PANTHER" id="PTHR10984">
    <property type="entry name" value="ENDOPLASMIC RETICULUM-GOLGI INTERMEDIATE COMPARTMENT PROTEIN"/>
    <property type="match status" value="1"/>
</dbReference>
<keyword evidence="1" id="KW-1133">Transmembrane helix</keyword>
<evidence type="ECO:0000313" key="3">
    <source>
        <dbReference type="EMBL" id="CAD8360908.1"/>
    </source>
</evidence>
<proteinExistence type="predicted"/>
<dbReference type="Pfam" id="PF07970">
    <property type="entry name" value="COPIIcoated_ERV"/>
    <property type="match status" value="1"/>
</dbReference>
<dbReference type="AlphaFoldDB" id="A0A7S0AES5"/>
<evidence type="ECO:0000259" key="2">
    <source>
        <dbReference type="Pfam" id="PF07970"/>
    </source>
</evidence>
<organism evidence="3">
    <name type="scientific">Minutocellus polymorphus</name>
    <dbReference type="NCBI Taxonomy" id="265543"/>
    <lineage>
        <taxon>Eukaryota</taxon>
        <taxon>Sar</taxon>
        <taxon>Stramenopiles</taxon>
        <taxon>Ochrophyta</taxon>
        <taxon>Bacillariophyta</taxon>
        <taxon>Mediophyceae</taxon>
        <taxon>Cymatosirophycidae</taxon>
        <taxon>Cymatosirales</taxon>
        <taxon>Cymatosiraceae</taxon>
        <taxon>Minutocellus</taxon>
    </lineage>
</organism>
<name>A0A7S0AES5_9STRA</name>
<dbReference type="InterPro" id="IPR012936">
    <property type="entry name" value="Erv_C"/>
</dbReference>
<dbReference type="GO" id="GO:0005783">
    <property type="term" value="C:endoplasmic reticulum"/>
    <property type="evidence" value="ECO:0007669"/>
    <property type="project" value="TreeGrafter"/>
</dbReference>
<sequence length="213" mass="24559">MKKLKDWDKKEADPEKRARYRELHAHNRPEHPGCQVSGHLYVNRVPGNFHLEAKSKNHNLNAAMTNLTHRVNHLSFGAPDFTASRNMKRILKTLPEEHQQFSPMDGTMYHTSKYHQAYHHYIKVVSTHLDMAGNTETAYQFLEQSQIVYYDEVNVPEARFSYDLSPMSVVVKREGRKWYDYLTSLCAIIGGTFTTLGLIDAVLYKAFKAGKAD</sequence>
<reference evidence="3" key="1">
    <citation type="submission" date="2021-01" db="EMBL/GenBank/DDBJ databases">
        <authorList>
            <person name="Corre E."/>
            <person name="Pelletier E."/>
            <person name="Niang G."/>
            <person name="Scheremetjew M."/>
            <person name="Finn R."/>
            <person name="Kale V."/>
            <person name="Holt S."/>
            <person name="Cochrane G."/>
            <person name="Meng A."/>
            <person name="Brown T."/>
            <person name="Cohen L."/>
        </authorList>
    </citation>
    <scope>NUCLEOTIDE SEQUENCE</scope>
    <source>
        <strain evidence="3">CCMP3303</strain>
    </source>
</reference>
<keyword evidence="1" id="KW-0472">Membrane</keyword>
<protein>
    <recommendedName>
        <fullName evidence="2">Endoplasmic reticulum vesicle transporter C-terminal domain-containing protein</fullName>
    </recommendedName>
</protein>
<dbReference type="PANTHER" id="PTHR10984:SF37">
    <property type="entry name" value="PROTEIN DISULFIDE-ISOMERASE 5-3"/>
    <property type="match status" value="1"/>
</dbReference>
<dbReference type="InterPro" id="IPR045888">
    <property type="entry name" value="Erv"/>
</dbReference>
<feature type="domain" description="Endoplasmic reticulum vesicle transporter C-terminal" evidence="2">
    <location>
        <begin position="25"/>
        <end position="200"/>
    </location>
</feature>
<accession>A0A7S0AES5</accession>
<dbReference type="GO" id="GO:0030134">
    <property type="term" value="C:COPII-coated ER to Golgi transport vesicle"/>
    <property type="evidence" value="ECO:0007669"/>
    <property type="project" value="TreeGrafter"/>
</dbReference>